<dbReference type="Pfam" id="PF00899">
    <property type="entry name" value="ThiF"/>
    <property type="match status" value="1"/>
</dbReference>
<dbReference type="PANTHER" id="PTHR43267">
    <property type="entry name" value="TRNA THREONYLCARBAMOYLADENOSINE DEHYDRATASE"/>
    <property type="match status" value="1"/>
</dbReference>
<dbReference type="EMBL" id="MEXH01000020">
    <property type="protein sequence ID" value="OGC92230.1"/>
    <property type="molecule type" value="Genomic_DNA"/>
</dbReference>
<dbReference type="Proteomes" id="UP000178176">
    <property type="component" value="Unassembled WGS sequence"/>
</dbReference>
<evidence type="ECO:0000313" key="3">
    <source>
        <dbReference type="Proteomes" id="UP000178176"/>
    </source>
</evidence>
<organism evidence="2 3">
    <name type="scientific">Candidatus Amesbacteria bacterium RIFCSPHIGHO2_01_FULL_48_32b</name>
    <dbReference type="NCBI Taxonomy" id="1797253"/>
    <lineage>
        <taxon>Bacteria</taxon>
        <taxon>Candidatus Amesiibacteriota</taxon>
    </lineage>
</organism>
<dbReference type="PANTHER" id="PTHR43267:SF3">
    <property type="entry name" value="THIF PROTEIN"/>
    <property type="match status" value="1"/>
</dbReference>
<protein>
    <recommendedName>
        <fullName evidence="1">THIF-type NAD/FAD binding fold domain-containing protein</fullName>
    </recommendedName>
</protein>
<reference evidence="2 3" key="1">
    <citation type="journal article" date="2016" name="Nat. Commun.">
        <title>Thousands of microbial genomes shed light on interconnected biogeochemical processes in an aquifer system.</title>
        <authorList>
            <person name="Anantharaman K."/>
            <person name="Brown C.T."/>
            <person name="Hug L.A."/>
            <person name="Sharon I."/>
            <person name="Castelle C.J."/>
            <person name="Probst A.J."/>
            <person name="Thomas B.C."/>
            <person name="Singh A."/>
            <person name="Wilkins M.J."/>
            <person name="Karaoz U."/>
            <person name="Brodie E.L."/>
            <person name="Williams K.H."/>
            <person name="Hubbard S.S."/>
            <person name="Banfield J.F."/>
        </authorList>
    </citation>
    <scope>NUCLEOTIDE SEQUENCE [LARGE SCALE GENOMIC DNA]</scope>
</reference>
<dbReference type="GO" id="GO:0016491">
    <property type="term" value="F:oxidoreductase activity"/>
    <property type="evidence" value="ECO:0007669"/>
    <property type="project" value="InterPro"/>
</dbReference>
<sequence>MIQIPQPTPNYKVWQEVGKPLAASASLKDKIQIILTAAVCAPSSHNSQPWSFHTDNNTIWLEPDYHRHLAHSDRHSRELYLSLGACLANIEVAAAHCGFGPKTRLVSAADRTSVRVDLKNTRPPKSDLFSAISQRVNYDGPHQDIPIPPKVILEMEKSFAAGPAKLQLVTDSPTKNAIADLVALGDREIFTDPKFIAELVRWLRDASTLRKDGIPTPVLGLPPHLRRMASQFLLSLKPEQIGPMTEADRQKVASSAAIGVIYSQKDNPPSWIEAGRLYQLLSLKSAQAGVYIGARAVLIETGDLHQKLNSVLGLKSVRPLMMFRAGYPVGPDLAHTPRYPAAERMAVQMESRWVTPPADRPTIFKIEKDLTFNRLVEQLNPAQIETVAYTEHYLPDLFSALNPALDPRSSDYVQKLQEFIPRRSSASDGVWIYYPHTRKLAHLPSEEDFYSIITANNARIISGPAQKRLRQLRFGVAGLSGSGTEAVLALAMSGARYFRLADHDYLSGRNKNRVTGQIGENKTWNLSWRLWEHNPFLELDLYPEGITPSNVAEFVQNLDLVIEQTDSSSKFLLRQSADCPIAMVTDLENPVIELERDNKPFFGGRADANAINAETMAQIGSLQESTWYIAHLIGPDNLTAGNYRNFQDILKGGANAYSQTFIAVQSGGGAIGRFVIAFAEGKLDALPDSWIIRTLPAQKNELSDQARAKKEFFSTFAARFPRK</sequence>
<dbReference type="NCBIfam" id="NF047509">
    <property type="entry name" value="Rv3131_FMN_oxido"/>
    <property type="match status" value="1"/>
</dbReference>
<dbReference type="InterPro" id="IPR000594">
    <property type="entry name" value="ThiF_NAD_FAD-bd"/>
</dbReference>
<evidence type="ECO:0000313" key="2">
    <source>
        <dbReference type="EMBL" id="OGC92230.1"/>
    </source>
</evidence>
<feature type="domain" description="THIF-type NAD/FAD binding fold" evidence="1">
    <location>
        <begin position="460"/>
        <end position="567"/>
    </location>
</feature>
<dbReference type="SUPFAM" id="SSF69572">
    <property type="entry name" value="Activating enzymes of the ubiquitin-like proteins"/>
    <property type="match status" value="1"/>
</dbReference>
<dbReference type="GO" id="GO:0008641">
    <property type="term" value="F:ubiquitin-like modifier activating enzyme activity"/>
    <property type="evidence" value="ECO:0007669"/>
    <property type="project" value="InterPro"/>
</dbReference>
<dbReference type="InterPro" id="IPR045886">
    <property type="entry name" value="ThiF/MoeB/HesA"/>
</dbReference>
<dbReference type="Gene3D" id="3.40.50.720">
    <property type="entry name" value="NAD(P)-binding Rossmann-like Domain"/>
    <property type="match status" value="1"/>
</dbReference>
<comment type="caution">
    <text evidence="2">The sequence shown here is derived from an EMBL/GenBank/DDBJ whole genome shotgun (WGS) entry which is preliminary data.</text>
</comment>
<dbReference type="Gene3D" id="3.40.109.10">
    <property type="entry name" value="NADH Oxidase"/>
    <property type="match status" value="1"/>
</dbReference>
<accession>A0A1F4YE13</accession>
<name>A0A1F4YE13_9BACT</name>
<evidence type="ECO:0000259" key="1">
    <source>
        <dbReference type="Pfam" id="PF00899"/>
    </source>
</evidence>
<dbReference type="GO" id="GO:0061503">
    <property type="term" value="F:tRNA threonylcarbamoyladenosine dehydratase"/>
    <property type="evidence" value="ECO:0007669"/>
    <property type="project" value="TreeGrafter"/>
</dbReference>
<proteinExistence type="predicted"/>
<dbReference type="SUPFAM" id="SSF55469">
    <property type="entry name" value="FMN-dependent nitroreductase-like"/>
    <property type="match status" value="1"/>
</dbReference>
<dbReference type="GO" id="GO:0061504">
    <property type="term" value="P:cyclic threonylcarbamoyladenosine biosynthetic process"/>
    <property type="evidence" value="ECO:0007669"/>
    <property type="project" value="TreeGrafter"/>
</dbReference>
<gene>
    <name evidence="2" type="ORF">A2876_04360</name>
</gene>
<dbReference type="InterPro" id="IPR000415">
    <property type="entry name" value="Nitroreductase-like"/>
</dbReference>
<dbReference type="AlphaFoldDB" id="A0A1F4YE13"/>
<dbReference type="InterPro" id="IPR035985">
    <property type="entry name" value="Ubiquitin-activating_enz"/>
</dbReference>